<sequence>MKDWSGNAATGSPTSNNYEVNSTDTESPVLRGATVNGNRLVLSYTEATTLDATHKADKGAFTVLVDGTANAVTATAVDATAKTVTLTLTTAVTVSQNVTVSYTDPTTGNDANATQDAAGNDAASFAARSVSNNTAQDTDNDGVSNAVEDQVRGLARFHGAATVAGDGNGDGIKDSGQSAVCSNASVTLVAGSQNGKLKADNGTRITSLEQKDAPANYSGALEMPIGLTEFRAELGAGTRTEKFSLYVDPAQGVNGYWVQNQSGTWVNLASSPYGGKMVLEGDRLRLDFQITDGGEYDADGQADGVITASGAAAARMPLHIVGHASDVGLFGWFWF</sequence>
<proteinExistence type="predicted"/>
<dbReference type="EMBL" id="QZCW01000001">
    <property type="protein sequence ID" value="MCW5320593.1"/>
    <property type="molecule type" value="Genomic_DNA"/>
</dbReference>
<feature type="region of interest" description="Disordered" evidence="1">
    <location>
        <begin position="1"/>
        <end position="29"/>
    </location>
</feature>
<accession>A0ABT3KQK1</accession>
<evidence type="ECO:0000313" key="3">
    <source>
        <dbReference type="Proteomes" id="UP001208935"/>
    </source>
</evidence>
<gene>
    <name evidence="2" type="ORF">D5039_05185</name>
</gene>
<keyword evidence="3" id="KW-1185">Reference proteome</keyword>
<protein>
    <submittedName>
        <fullName evidence="2">Uncharacterized protein</fullName>
    </submittedName>
</protein>
<reference evidence="3" key="1">
    <citation type="submission" date="2023-07" db="EMBL/GenBank/DDBJ databases">
        <title>Verminephrobacter genomes.</title>
        <authorList>
            <person name="Lund M.B."/>
        </authorList>
    </citation>
    <scope>NUCLEOTIDE SEQUENCE [LARGE SCALE GENOMIC DNA]</scope>
    <source>
        <strain evidence="3">AtM5-05</strain>
    </source>
</reference>
<feature type="compositionally biased region" description="Polar residues" evidence="1">
    <location>
        <begin position="7"/>
        <end position="26"/>
    </location>
</feature>
<dbReference type="Proteomes" id="UP001208935">
    <property type="component" value="Unassembled WGS sequence"/>
</dbReference>
<evidence type="ECO:0000256" key="1">
    <source>
        <dbReference type="SAM" id="MobiDB-lite"/>
    </source>
</evidence>
<comment type="caution">
    <text evidence="2">The sequence shown here is derived from an EMBL/GenBank/DDBJ whole genome shotgun (WGS) entry which is preliminary data.</text>
</comment>
<dbReference type="InterPro" id="IPR011801">
    <property type="entry name" value="Swm_rep_I_cyn"/>
</dbReference>
<dbReference type="NCBIfam" id="NF041766">
    <property type="entry name" value="choice_anch_U"/>
    <property type="match status" value="1"/>
</dbReference>
<dbReference type="InterPro" id="IPR028059">
    <property type="entry name" value="SWM_rpt"/>
</dbReference>
<dbReference type="Pfam" id="PF13753">
    <property type="entry name" value="SWM_repeat"/>
    <property type="match status" value="1"/>
</dbReference>
<organism evidence="2 3">
    <name type="scientific">Verminephrobacter aporrectodeae subsp. tuberculatae</name>
    <dbReference type="NCBI Taxonomy" id="1110392"/>
    <lineage>
        <taxon>Bacteria</taxon>
        <taxon>Pseudomonadati</taxon>
        <taxon>Pseudomonadota</taxon>
        <taxon>Betaproteobacteria</taxon>
        <taxon>Burkholderiales</taxon>
        <taxon>Comamonadaceae</taxon>
        <taxon>Verminephrobacter</taxon>
    </lineage>
</organism>
<dbReference type="InterPro" id="IPR053784">
    <property type="entry name" value="Choice_anch_U_dom"/>
</dbReference>
<name>A0ABT3KQK1_9BURK</name>
<evidence type="ECO:0000313" key="2">
    <source>
        <dbReference type="EMBL" id="MCW5320593.1"/>
    </source>
</evidence>
<dbReference type="NCBIfam" id="TIGR02059">
    <property type="entry name" value="swm_rep_I"/>
    <property type="match status" value="1"/>
</dbReference>